<accession>A5GDJ4</accession>
<evidence type="ECO:0000313" key="1">
    <source>
        <dbReference type="EMBL" id="ABQ24353.1"/>
    </source>
</evidence>
<evidence type="ECO:0000313" key="2">
    <source>
        <dbReference type="Proteomes" id="UP000006695"/>
    </source>
</evidence>
<organism evidence="1 2">
    <name type="scientific">Geotalea uraniireducens (strain Rf4)</name>
    <name type="common">Geobacter uraniireducens</name>
    <dbReference type="NCBI Taxonomy" id="351605"/>
    <lineage>
        <taxon>Bacteria</taxon>
        <taxon>Pseudomonadati</taxon>
        <taxon>Thermodesulfobacteriota</taxon>
        <taxon>Desulfuromonadia</taxon>
        <taxon>Geobacterales</taxon>
        <taxon>Geobacteraceae</taxon>
        <taxon>Geotalea</taxon>
    </lineage>
</organism>
<protein>
    <submittedName>
        <fullName evidence="1">Uncharacterized protein</fullName>
    </submittedName>
</protein>
<reference evidence="1 2" key="1">
    <citation type="submission" date="2007-05" db="EMBL/GenBank/DDBJ databases">
        <title>Complete sequence of Geobacter uraniireducens Rf4.</title>
        <authorList>
            <consortium name="US DOE Joint Genome Institute"/>
            <person name="Copeland A."/>
            <person name="Lucas S."/>
            <person name="Lapidus A."/>
            <person name="Barry K."/>
            <person name="Detter J.C."/>
            <person name="Glavina del Rio T."/>
            <person name="Hammon N."/>
            <person name="Israni S."/>
            <person name="Dalin E."/>
            <person name="Tice H."/>
            <person name="Pitluck S."/>
            <person name="Chertkov O."/>
            <person name="Brettin T."/>
            <person name="Bruce D."/>
            <person name="Han C."/>
            <person name="Schmutz J."/>
            <person name="Larimer F."/>
            <person name="Land M."/>
            <person name="Hauser L."/>
            <person name="Kyrpides N."/>
            <person name="Mikhailova N."/>
            <person name="Shelobolina E."/>
            <person name="Aklujkar M."/>
            <person name="Lovley D."/>
            <person name="Richardson P."/>
        </authorList>
    </citation>
    <scope>NUCLEOTIDE SEQUENCE [LARGE SCALE GENOMIC DNA]</scope>
    <source>
        <strain evidence="1 2">Rf4</strain>
    </source>
</reference>
<dbReference type="EMBL" id="CP000698">
    <property type="protein sequence ID" value="ABQ24353.1"/>
    <property type="molecule type" value="Genomic_DNA"/>
</dbReference>
<dbReference type="STRING" id="351605.Gura_0137"/>
<name>A5GDJ4_GEOUR</name>
<proteinExistence type="predicted"/>
<gene>
    <name evidence="1" type="ordered locus">Gura_0137</name>
</gene>
<dbReference type="RefSeq" id="WP_011937082.1">
    <property type="nucleotide sequence ID" value="NC_009483.1"/>
</dbReference>
<dbReference type="Proteomes" id="UP000006695">
    <property type="component" value="Chromosome"/>
</dbReference>
<dbReference type="AlphaFoldDB" id="A5GDJ4"/>
<dbReference type="HOGENOM" id="CLU_176175_0_0_7"/>
<dbReference type="KEGG" id="gur:Gura_0137"/>
<sequence length="108" mass="12220">MADDNNVYATVLTYFTSEFSAINDRLKRGQFDNFKERVVVSQKITDAINLLSPYVRSDAQTRLLVRNGESLKKDLLSVRDVITNQTPSRQEQPALLKALMIKNGKSCP</sequence>
<keyword evidence="2" id="KW-1185">Reference proteome</keyword>
<dbReference type="OrthoDB" id="5397576at2"/>